<dbReference type="Proteomes" id="UP000183529">
    <property type="component" value="Unassembled WGS sequence"/>
</dbReference>
<gene>
    <name evidence="1" type="ORF">SAMN05216550_113202</name>
</gene>
<proteinExistence type="predicted"/>
<accession>A0AAQ1GJQ0</accession>
<evidence type="ECO:0000313" key="2">
    <source>
        <dbReference type="Proteomes" id="UP000183529"/>
    </source>
</evidence>
<name>A0AAQ1GJQ0_9BURK</name>
<dbReference type="RefSeq" id="WP_124263204.1">
    <property type="nucleotide sequence ID" value="NZ_CADFGN010000001.1"/>
</dbReference>
<protein>
    <submittedName>
        <fullName evidence="1">Uncharacterized protein</fullName>
    </submittedName>
</protein>
<comment type="caution">
    <text evidence="1">The sequence shown here is derived from an EMBL/GenBank/DDBJ whole genome shotgun (WGS) entry which is preliminary data.</text>
</comment>
<dbReference type="AlphaFoldDB" id="A0AAQ1GJQ0"/>
<organism evidence="1 2">
    <name type="scientific">Paraburkholderia tropica</name>
    <dbReference type="NCBI Taxonomy" id="92647"/>
    <lineage>
        <taxon>Bacteria</taxon>
        <taxon>Pseudomonadati</taxon>
        <taxon>Pseudomonadota</taxon>
        <taxon>Betaproteobacteria</taxon>
        <taxon>Burkholderiales</taxon>
        <taxon>Burkholderiaceae</taxon>
        <taxon>Paraburkholderia</taxon>
    </lineage>
</organism>
<reference evidence="1 2" key="1">
    <citation type="submission" date="2016-10" db="EMBL/GenBank/DDBJ databases">
        <authorList>
            <person name="Varghese N."/>
            <person name="Submissions S."/>
        </authorList>
    </citation>
    <scope>NUCLEOTIDE SEQUENCE [LARGE SCALE GENOMIC DNA]</scope>
    <source>
        <strain evidence="1 2">LMG 22274</strain>
    </source>
</reference>
<dbReference type="EMBL" id="FNZM01000013">
    <property type="protein sequence ID" value="SEK02693.1"/>
    <property type="molecule type" value="Genomic_DNA"/>
</dbReference>
<evidence type="ECO:0000313" key="1">
    <source>
        <dbReference type="EMBL" id="SEK02693.1"/>
    </source>
</evidence>
<sequence length="110" mass="12106">MAKTDVTNSMIDAAMDIGVKTGLFSQHPKREDVKKMLEGALALNSGRGTEKFNCQVKDASGQKKVRARILGPEPGRQGYLEVETEEGKHLHVHANEVYSYSAYKPRGSQS</sequence>